<dbReference type="PROSITE" id="PS50254">
    <property type="entry name" value="REL_2"/>
    <property type="match status" value="1"/>
</dbReference>
<sequence length="114" mass="12992">PHKPHPHELVGKDCKHGYYEADLQERRVHSFQNLGIQCVKKEDVAEAVSCRLQTQNNPFNIPEANVWEEFDLNAVRLCFQALITLPSGELFALEPMVSQPIYDNNPSNCNKMNA</sequence>
<accession>A0ABM3DER6</accession>
<name>A0ABM3DER6_SALSA</name>
<feature type="non-terminal residue" evidence="3">
    <location>
        <position position="1"/>
    </location>
</feature>
<dbReference type="Proteomes" id="UP001652741">
    <property type="component" value="Chromosome ssa18"/>
</dbReference>
<dbReference type="InterPro" id="IPR037059">
    <property type="entry name" value="RHD_DNA_bind_dom_sf"/>
</dbReference>
<dbReference type="PANTHER" id="PTHR24169:SF1">
    <property type="entry name" value="TRANSCRIPTION FACTOR P65"/>
    <property type="match status" value="1"/>
</dbReference>
<gene>
    <name evidence="3" type="primary">LOC106577703</name>
</gene>
<dbReference type="Pfam" id="PF00554">
    <property type="entry name" value="RHD_DNA_bind"/>
    <property type="match status" value="1"/>
</dbReference>
<dbReference type="SUPFAM" id="SSF49417">
    <property type="entry name" value="p53-like transcription factors"/>
    <property type="match status" value="1"/>
</dbReference>
<proteinExistence type="predicted"/>
<evidence type="ECO:0000313" key="2">
    <source>
        <dbReference type="Proteomes" id="UP001652741"/>
    </source>
</evidence>
<dbReference type="InterPro" id="IPR008967">
    <property type="entry name" value="p53-like_TF_DNA-bd_sf"/>
</dbReference>
<organism evidence="2 3">
    <name type="scientific">Salmo salar</name>
    <name type="common">Atlantic salmon</name>
    <dbReference type="NCBI Taxonomy" id="8030"/>
    <lineage>
        <taxon>Eukaryota</taxon>
        <taxon>Metazoa</taxon>
        <taxon>Chordata</taxon>
        <taxon>Craniata</taxon>
        <taxon>Vertebrata</taxon>
        <taxon>Euteleostomi</taxon>
        <taxon>Actinopterygii</taxon>
        <taxon>Neopterygii</taxon>
        <taxon>Teleostei</taxon>
        <taxon>Protacanthopterygii</taxon>
        <taxon>Salmoniformes</taxon>
        <taxon>Salmonidae</taxon>
        <taxon>Salmoninae</taxon>
        <taxon>Salmo</taxon>
    </lineage>
</organism>
<protein>
    <submittedName>
        <fullName evidence="3">Transcription factor p65</fullName>
    </submittedName>
</protein>
<dbReference type="InterPro" id="IPR000451">
    <property type="entry name" value="NFkB/Dor"/>
</dbReference>
<reference evidence="3" key="1">
    <citation type="submission" date="2025-08" db="UniProtKB">
        <authorList>
            <consortium name="RefSeq"/>
        </authorList>
    </citation>
    <scope>IDENTIFICATION</scope>
</reference>
<dbReference type="GeneID" id="106577703"/>
<evidence type="ECO:0000259" key="1">
    <source>
        <dbReference type="PROSITE" id="PS50254"/>
    </source>
</evidence>
<dbReference type="Gene3D" id="2.60.40.340">
    <property type="entry name" value="Rel homology domain (RHD), DNA-binding domain"/>
    <property type="match status" value="1"/>
</dbReference>
<keyword evidence="2" id="KW-1185">Reference proteome</keyword>
<dbReference type="PANTHER" id="PTHR24169">
    <property type="entry name" value="NUCLEAR FACTOR NF-KAPPA-B PROTEIN"/>
    <property type="match status" value="1"/>
</dbReference>
<dbReference type="InterPro" id="IPR011539">
    <property type="entry name" value="RHD_DNA_bind_dom"/>
</dbReference>
<feature type="domain" description="RHD" evidence="1">
    <location>
        <begin position="1"/>
        <end position="108"/>
    </location>
</feature>
<dbReference type="RefSeq" id="XP_045557287.1">
    <property type="nucleotide sequence ID" value="XM_045701331.1"/>
</dbReference>
<evidence type="ECO:0000313" key="3">
    <source>
        <dbReference type="RefSeq" id="XP_045557287.1"/>
    </source>
</evidence>